<evidence type="ECO:0000256" key="10">
    <source>
        <dbReference type="ARBA" id="ARBA00022857"/>
    </source>
</evidence>
<evidence type="ECO:0000256" key="20">
    <source>
        <dbReference type="ARBA" id="ARBA00049196"/>
    </source>
</evidence>
<evidence type="ECO:0000313" key="25">
    <source>
        <dbReference type="Proteomes" id="UP000245119"/>
    </source>
</evidence>
<dbReference type="PANTHER" id="PTHR42904">
    <property type="entry name" value="NUDIX HYDROLASE, NUDC SUBFAMILY"/>
    <property type="match status" value="1"/>
</dbReference>
<sequence length="437" mass="49085">MSAAAAEKAPTQQFADRLFDSAATGNLEEVKSLLNAGTAAVNAKNERGWTALMFAARNGQLPVIQYLTEKGCDVNIMNSSGQTALDIASFWNHIDSAVYLQKHSTQSPYDLVSNYFSQNPLYRASDLRKNSEWLETVMKKESTKYVVFDADLSPFFIQGEENRFKFAVFTYSQLVSCLAIKAQVIFLGLETWDPHSSAWFAVRLPDQDNSVCKDSYPDGIFASLFPRGREVLRLEKTHAGLFAEANSVLTWLDRYKFCPTCGSSTQVVEGGYKQVCSNTQCRSRNGVHNTCYPRVDPSLIMLVVTGDNRRCLLGRAKRFPPKMYSCLAGFMEPGECIEDTCRREVEEESGVKVGRVDYHSSQPCLSQQHLCLAVLHMLAQKKLRVDPNELEDARWFTRGEVGQMLAARHPDGMFLPPEEAIARQLIMYWVARSATNL</sequence>
<evidence type="ECO:0000256" key="17">
    <source>
        <dbReference type="ARBA" id="ARBA00045837"/>
    </source>
</evidence>
<dbReference type="InterPro" id="IPR015797">
    <property type="entry name" value="NUDIX_hydrolase-like_dom_sf"/>
</dbReference>
<dbReference type="EMBL" id="PZQS01000013">
    <property type="protein sequence ID" value="PVD19912.1"/>
    <property type="molecule type" value="Genomic_DNA"/>
</dbReference>
<comment type="subunit">
    <text evidence="18">Homodimer. Homodimerization is essential for its catalytic activity and protein stability. Interacts (via ANK repeats) with BLMH.</text>
</comment>
<evidence type="ECO:0000256" key="5">
    <source>
        <dbReference type="ARBA" id="ARBA00009595"/>
    </source>
</evidence>
<keyword evidence="12" id="KW-0576">Peroxisome</keyword>
<name>A0A2T7NFK7_POMCA</name>
<evidence type="ECO:0000313" key="24">
    <source>
        <dbReference type="EMBL" id="PVD19912.1"/>
    </source>
</evidence>
<comment type="cofactor">
    <cofactor evidence="2">
        <name>Zn(2+)</name>
        <dbReference type="ChEBI" id="CHEBI:29105"/>
    </cofactor>
</comment>
<evidence type="ECO:0000256" key="3">
    <source>
        <dbReference type="ARBA" id="ARBA00004275"/>
    </source>
</evidence>
<evidence type="ECO:0000256" key="21">
    <source>
        <dbReference type="ARBA" id="ARBA00049264"/>
    </source>
</evidence>
<dbReference type="GO" id="GO:0005777">
    <property type="term" value="C:peroxisome"/>
    <property type="evidence" value="ECO:0007669"/>
    <property type="project" value="UniProtKB-SubCell"/>
</dbReference>
<dbReference type="PROSITE" id="PS50297">
    <property type="entry name" value="ANK_REP_REGION"/>
    <property type="match status" value="1"/>
</dbReference>
<comment type="catalytic activity">
    <reaction evidence="20">
        <text>NAD(+) + H2O = beta-nicotinamide D-ribonucleotide + AMP + 2 H(+)</text>
        <dbReference type="Rhea" id="RHEA:11800"/>
        <dbReference type="ChEBI" id="CHEBI:14649"/>
        <dbReference type="ChEBI" id="CHEBI:15377"/>
        <dbReference type="ChEBI" id="CHEBI:15378"/>
        <dbReference type="ChEBI" id="CHEBI:57540"/>
        <dbReference type="ChEBI" id="CHEBI:456215"/>
        <dbReference type="EC" id="3.6.1.22"/>
    </reaction>
    <physiologicalReaction direction="left-to-right" evidence="20">
        <dbReference type="Rhea" id="RHEA:11801"/>
    </physiologicalReaction>
</comment>
<dbReference type="Pfam" id="PF09296">
    <property type="entry name" value="NUDIX-like"/>
    <property type="match status" value="1"/>
</dbReference>
<evidence type="ECO:0000256" key="1">
    <source>
        <dbReference type="ARBA" id="ARBA00001946"/>
    </source>
</evidence>
<dbReference type="OrthoDB" id="10249612at2759"/>
<evidence type="ECO:0000256" key="7">
    <source>
        <dbReference type="ARBA" id="ARBA00022723"/>
    </source>
</evidence>
<dbReference type="PROSITE" id="PS51462">
    <property type="entry name" value="NUDIX"/>
    <property type="match status" value="1"/>
</dbReference>
<dbReference type="CDD" id="cd03429">
    <property type="entry name" value="NUDIX_NADH_pyrophosphatase_Nudt13"/>
    <property type="match status" value="1"/>
</dbReference>
<feature type="repeat" description="ANK" evidence="22">
    <location>
        <begin position="47"/>
        <end position="79"/>
    </location>
</feature>
<dbReference type="GO" id="GO:0006742">
    <property type="term" value="P:NADP+ catabolic process"/>
    <property type="evidence" value="ECO:0007669"/>
    <property type="project" value="TreeGrafter"/>
</dbReference>
<evidence type="ECO:0000256" key="8">
    <source>
        <dbReference type="ARBA" id="ARBA00022801"/>
    </source>
</evidence>
<evidence type="ECO:0000256" key="9">
    <source>
        <dbReference type="ARBA" id="ARBA00022842"/>
    </source>
</evidence>
<dbReference type="Pfam" id="PF12796">
    <property type="entry name" value="Ank_2"/>
    <property type="match status" value="1"/>
</dbReference>
<dbReference type="SUPFAM" id="SSF48403">
    <property type="entry name" value="Ankyrin repeat"/>
    <property type="match status" value="1"/>
</dbReference>
<dbReference type="EC" id="3.6.1.22" evidence="6"/>
<evidence type="ECO:0000256" key="13">
    <source>
        <dbReference type="ARBA" id="ARBA00023679"/>
    </source>
</evidence>
<dbReference type="Gene3D" id="3.90.79.20">
    <property type="match status" value="1"/>
</dbReference>
<dbReference type="GO" id="GO:0035529">
    <property type="term" value="F:NADH pyrophosphatase activity"/>
    <property type="evidence" value="ECO:0007669"/>
    <property type="project" value="TreeGrafter"/>
</dbReference>
<evidence type="ECO:0000256" key="4">
    <source>
        <dbReference type="ARBA" id="ARBA00004463"/>
    </source>
</evidence>
<dbReference type="GO" id="GO:0019677">
    <property type="term" value="P:NAD+ catabolic process"/>
    <property type="evidence" value="ECO:0007669"/>
    <property type="project" value="TreeGrafter"/>
</dbReference>
<evidence type="ECO:0000256" key="16">
    <source>
        <dbReference type="ARBA" id="ARBA00031178"/>
    </source>
</evidence>
<evidence type="ECO:0000256" key="11">
    <source>
        <dbReference type="ARBA" id="ARBA00023027"/>
    </source>
</evidence>
<keyword evidence="25" id="KW-1185">Reference proteome</keyword>
<accession>A0A2T7NFK7</accession>
<comment type="function">
    <text evidence="17">mRNA decapping enzyme that specifically removes the nicotinamide adenine dinucleotide (NAD) cap from a subset of mRNAs by hydrolyzing the diphosphate linkage to produce nicotinamide mononucleotide (NMN) and 5' monophosphate mRNA. The NAD-cap is present at the 5'-end of some RNAs; in contrast to the canonical N7 methylguanosine (m7G) cap, the NAD cap promotes mRNA decay. Preferentially acts on NAD-capped transcripts in response to nutrient stress. Also acts on free nicotinamide adenine dinucleotide molecules: hydrolyzes NAD(H) into NMN(H) and AMP, and NADPH into NMNH and 2',5'-ADP. May act to regulate the concentration of peroxisomal nicotinamide nucleotide cofactors required for oxidative metabolism in this organelle. Regulates the levels of circadian clock components PER1, PER2, PER3 and CRY2 in the liver.</text>
</comment>
<protein>
    <recommendedName>
        <fullName evidence="14">NAD-capped RNA hydrolase NUDT12</fullName>
        <ecNumber evidence="6">3.6.1.22</ecNumber>
    </recommendedName>
    <alternativeName>
        <fullName evidence="15">NADH pyrophosphatase NUDT12</fullName>
    </alternativeName>
    <alternativeName>
        <fullName evidence="16">Nucleoside diphosphate-linked moiety X motif 12</fullName>
    </alternativeName>
</protein>
<dbReference type="Gene3D" id="3.90.79.10">
    <property type="entry name" value="Nucleoside Triphosphate Pyrophosphohydrolase"/>
    <property type="match status" value="1"/>
</dbReference>
<evidence type="ECO:0000256" key="18">
    <source>
        <dbReference type="ARBA" id="ARBA00046702"/>
    </source>
</evidence>
<evidence type="ECO:0000256" key="2">
    <source>
        <dbReference type="ARBA" id="ARBA00001947"/>
    </source>
</evidence>
<dbReference type="InterPro" id="IPR002110">
    <property type="entry name" value="Ankyrin_rpt"/>
</dbReference>
<dbReference type="InterPro" id="IPR050241">
    <property type="entry name" value="NAD-cap_RNA_hydrolase_NudC"/>
</dbReference>
<comment type="cofactor">
    <cofactor evidence="1">
        <name>Mg(2+)</name>
        <dbReference type="ChEBI" id="CHEBI:18420"/>
    </cofactor>
</comment>
<evidence type="ECO:0000259" key="23">
    <source>
        <dbReference type="PROSITE" id="PS51462"/>
    </source>
</evidence>
<reference evidence="24 25" key="1">
    <citation type="submission" date="2018-04" db="EMBL/GenBank/DDBJ databases">
        <title>The genome of golden apple snail Pomacea canaliculata provides insight into stress tolerance and invasive adaptation.</title>
        <authorList>
            <person name="Liu C."/>
            <person name="Liu B."/>
            <person name="Ren Y."/>
            <person name="Zhang Y."/>
            <person name="Wang H."/>
            <person name="Li S."/>
            <person name="Jiang F."/>
            <person name="Yin L."/>
            <person name="Zhang G."/>
            <person name="Qian W."/>
            <person name="Fan W."/>
        </authorList>
    </citation>
    <scope>NUCLEOTIDE SEQUENCE [LARGE SCALE GENOMIC DNA]</scope>
    <source>
        <strain evidence="24">SZHN2017</strain>
        <tissue evidence="24">Muscle</tissue>
    </source>
</reference>
<evidence type="ECO:0000256" key="14">
    <source>
        <dbReference type="ARBA" id="ARBA00023869"/>
    </source>
</evidence>
<dbReference type="SUPFAM" id="SSF55811">
    <property type="entry name" value="Nudix"/>
    <property type="match status" value="1"/>
</dbReference>
<comment type="similarity">
    <text evidence="5">Belongs to the Nudix hydrolase family. NudC subfamily.</text>
</comment>
<dbReference type="Gene3D" id="1.25.40.20">
    <property type="entry name" value="Ankyrin repeat-containing domain"/>
    <property type="match status" value="1"/>
</dbReference>
<evidence type="ECO:0000256" key="22">
    <source>
        <dbReference type="PROSITE-ProRule" id="PRU00023"/>
    </source>
</evidence>
<comment type="catalytic activity">
    <reaction evidence="13">
        <text>a 5'-end NAD(+)-phospho-ribonucleoside in mRNA + H2O = a 5'-end phospho-adenosine-phospho-ribonucleoside in mRNA + beta-nicotinamide D-ribonucleotide + 2 H(+)</text>
        <dbReference type="Rhea" id="RHEA:60876"/>
        <dbReference type="Rhea" id="RHEA-COMP:15698"/>
        <dbReference type="Rhea" id="RHEA-COMP:15719"/>
        <dbReference type="ChEBI" id="CHEBI:14649"/>
        <dbReference type="ChEBI" id="CHEBI:15377"/>
        <dbReference type="ChEBI" id="CHEBI:15378"/>
        <dbReference type="ChEBI" id="CHEBI:144029"/>
        <dbReference type="ChEBI" id="CHEBI:144051"/>
    </reaction>
    <physiologicalReaction direction="left-to-right" evidence="13">
        <dbReference type="Rhea" id="RHEA:60877"/>
    </physiologicalReaction>
</comment>
<dbReference type="Pfam" id="PF09297">
    <property type="entry name" value="Zn_ribbon_NUD"/>
    <property type="match status" value="1"/>
</dbReference>
<comment type="catalytic activity">
    <reaction evidence="21">
        <text>NADH + H2O = reduced beta-nicotinamide D-ribonucleotide + AMP + 2 H(+)</text>
        <dbReference type="Rhea" id="RHEA:48868"/>
        <dbReference type="ChEBI" id="CHEBI:15377"/>
        <dbReference type="ChEBI" id="CHEBI:15378"/>
        <dbReference type="ChEBI" id="CHEBI:57945"/>
        <dbReference type="ChEBI" id="CHEBI:90832"/>
        <dbReference type="ChEBI" id="CHEBI:456215"/>
        <dbReference type="EC" id="3.6.1.22"/>
    </reaction>
    <physiologicalReaction direction="left-to-right" evidence="21">
        <dbReference type="Rhea" id="RHEA:48869"/>
    </physiologicalReaction>
</comment>
<keyword evidence="8" id="KW-0378">Hydrolase</keyword>
<comment type="subcellular location">
    <subcellularLocation>
        <location evidence="4">Cytoplasmic granule</location>
    </subcellularLocation>
    <subcellularLocation>
        <location evidence="3">Peroxisome</location>
    </subcellularLocation>
</comment>
<dbReference type="PANTHER" id="PTHR42904:SF6">
    <property type="entry name" value="NAD-CAPPED RNA HYDROLASE NUDT12"/>
    <property type="match status" value="1"/>
</dbReference>
<dbReference type="InterPro" id="IPR020084">
    <property type="entry name" value="NUDIX_hydrolase_CS"/>
</dbReference>
<dbReference type="GO" id="GO:0046872">
    <property type="term" value="F:metal ion binding"/>
    <property type="evidence" value="ECO:0007669"/>
    <property type="project" value="UniProtKB-KW"/>
</dbReference>
<dbReference type="Pfam" id="PF00293">
    <property type="entry name" value="NUDIX"/>
    <property type="match status" value="1"/>
</dbReference>
<organism evidence="24 25">
    <name type="scientific">Pomacea canaliculata</name>
    <name type="common">Golden apple snail</name>
    <dbReference type="NCBI Taxonomy" id="400727"/>
    <lineage>
        <taxon>Eukaryota</taxon>
        <taxon>Metazoa</taxon>
        <taxon>Spiralia</taxon>
        <taxon>Lophotrochozoa</taxon>
        <taxon>Mollusca</taxon>
        <taxon>Gastropoda</taxon>
        <taxon>Caenogastropoda</taxon>
        <taxon>Architaenioglossa</taxon>
        <taxon>Ampullarioidea</taxon>
        <taxon>Ampullariidae</taxon>
        <taxon>Pomacea</taxon>
    </lineage>
</organism>
<evidence type="ECO:0000256" key="6">
    <source>
        <dbReference type="ARBA" id="ARBA00012381"/>
    </source>
</evidence>
<dbReference type="InterPro" id="IPR049734">
    <property type="entry name" value="NudC-like_C"/>
</dbReference>
<keyword evidence="22" id="KW-0040">ANK repeat</keyword>
<keyword evidence="11" id="KW-0520">NAD</keyword>
<gene>
    <name evidence="24" type="ORF">C0Q70_20406</name>
</gene>
<dbReference type="InterPro" id="IPR000086">
    <property type="entry name" value="NUDIX_hydrolase_dom"/>
</dbReference>
<evidence type="ECO:0000256" key="12">
    <source>
        <dbReference type="ARBA" id="ARBA00023140"/>
    </source>
</evidence>
<dbReference type="InterPro" id="IPR015376">
    <property type="entry name" value="Znr_NADH_PPase"/>
</dbReference>
<comment type="caution">
    <text evidence="24">The sequence shown here is derived from an EMBL/GenBank/DDBJ whole genome shotgun (WGS) entry which is preliminary data.</text>
</comment>
<keyword evidence="10" id="KW-0521">NADP</keyword>
<proteinExistence type="inferred from homology"/>
<dbReference type="AlphaFoldDB" id="A0A2T7NFK7"/>
<keyword evidence="9" id="KW-0460">Magnesium</keyword>
<dbReference type="Proteomes" id="UP000245119">
    <property type="component" value="Linkage Group LG13"/>
</dbReference>
<dbReference type="InterPro" id="IPR036770">
    <property type="entry name" value="Ankyrin_rpt-contain_sf"/>
</dbReference>
<evidence type="ECO:0000256" key="19">
    <source>
        <dbReference type="ARBA" id="ARBA00047501"/>
    </source>
</evidence>
<dbReference type="STRING" id="400727.A0A2T7NFK7"/>
<keyword evidence="7" id="KW-0479">Metal-binding</keyword>
<dbReference type="InterPro" id="IPR015375">
    <property type="entry name" value="NADH_PPase-like_N"/>
</dbReference>
<evidence type="ECO:0000256" key="15">
    <source>
        <dbReference type="ARBA" id="ARBA00030313"/>
    </source>
</evidence>
<dbReference type="GO" id="GO:0005829">
    <property type="term" value="C:cytosol"/>
    <property type="evidence" value="ECO:0007669"/>
    <property type="project" value="TreeGrafter"/>
</dbReference>
<feature type="domain" description="Nudix hydrolase" evidence="23">
    <location>
        <begin position="293"/>
        <end position="419"/>
    </location>
</feature>
<comment type="catalytic activity">
    <reaction evidence="19">
        <text>NADPH + H2O = reduced beta-nicotinamide D-ribonucleotide + adenosine 2',5'-bisphosphate + 2 H(+)</text>
        <dbReference type="Rhea" id="RHEA:60820"/>
        <dbReference type="ChEBI" id="CHEBI:15377"/>
        <dbReference type="ChEBI" id="CHEBI:15378"/>
        <dbReference type="ChEBI" id="CHEBI:57783"/>
        <dbReference type="ChEBI" id="CHEBI:90832"/>
        <dbReference type="ChEBI" id="CHEBI:194156"/>
    </reaction>
    <physiologicalReaction direction="left-to-right" evidence="19">
        <dbReference type="Rhea" id="RHEA:60821"/>
    </physiologicalReaction>
</comment>
<dbReference type="SMART" id="SM00248">
    <property type="entry name" value="ANK"/>
    <property type="match status" value="3"/>
</dbReference>
<dbReference type="PROSITE" id="PS50088">
    <property type="entry name" value="ANK_REPEAT"/>
    <property type="match status" value="1"/>
</dbReference>
<dbReference type="PROSITE" id="PS00893">
    <property type="entry name" value="NUDIX_BOX"/>
    <property type="match status" value="1"/>
</dbReference>